<dbReference type="PANTHER" id="PTHR16083:SF86">
    <property type="entry name" value="DISEASE RESISTANCE PROTEIN TAO1-LIKE"/>
    <property type="match status" value="1"/>
</dbReference>
<proteinExistence type="predicted"/>
<evidence type="ECO:0000313" key="3">
    <source>
        <dbReference type="EMBL" id="TYK18295.1"/>
    </source>
</evidence>
<accession>A0A5D3D427</accession>
<dbReference type="InterPro" id="IPR058546">
    <property type="entry name" value="RPS4B/Roq1-like_LRR"/>
</dbReference>
<dbReference type="InterPro" id="IPR032675">
    <property type="entry name" value="LRR_dom_sf"/>
</dbReference>
<comment type="caution">
    <text evidence="3">The sequence shown here is derived from an EMBL/GenBank/DDBJ whole genome shotgun (WGS) entry which is preliminary data.</text>
</comment>
<protein>
    <submittedName>
        <fullName evidence="3">TMV resistance protein N-like</fullName>
    </submittedName>
</protein>
<dbReference type="AlphaFoldDB" id="A0A5D3D427"/>
<dbReference type="Gene3D" id="3.80.10.10">
    <property type="entry name" value="Ribonuclease Inhibitor"/>
    <property type="match status" value="1"/>
</dbReference>
<keyword evidence="1" id="KW-0611">Plant defense</keyword>
<organism evidence="3 4">
    <name type="scientific">Cucumis melo var. makuwa</name>
    <name type="common">Oriental melon</name>
    <dbReference type="NCBI Taxonomy" id="1194695"/>
    <lineage>
        <taxon>Eukaryota</taxon>
        <taxon>Viridiplantae</taxon>
        <taxon>Streptophyta</taxon>
        <taxon>Embryophyta</taxon>
        <taxon>Tracheophyta</taxon>
        <taxon>Spermatophyta</taxon>
        <taxon>Magnoliopsida</taxon>
        <taxon>eudicotyledons</taxon>
        <taxon>Gunneridae</taxon>
        <taxon>Pentapetalae</taxon>
        <taxon>rosids</taxon>
        <taxon>fabids</taxon>
        <taxon>Cucurbitales</taxon>
        <taxon>Cucurbitaceae</taxon>
        <taxon>Benincaseae</taxon>
        <taxon>Cucumis</taxon>
    </lineage>
</organism>
<evidence type="ECO:0000313" key="4">
    <source>
        <dbReference type="Proteomes" id="UP000321947"/>
    </source>
</evidence>
<dbReference type="PANTHER" id="PTHR16083">
    <property type="entry name" value="LEUCINE RICH REPEAT CONTAINING PROTEIN"/>
    <property type="match status" value="1"/>
</dbReference>
<dbReference type="SUPFAM" id="SSF52058">
    <property type="entry name" value="L domain-like"/>
    <property type="match status" value="1"/>
</dbReference>
<sequence length="547" mass="62127">MLSSLNELNLSYCKNLKKIPDFSAASNLKSMYLQKCSNLRMIHESVGSLKKLEQLNLRQCTNLVKLPSYLRLKSLEYLSLSGCCKLESFPTIAENMKSLYELDLDFTAIKELPSSIGYLAKLSILKLNGCTNLISLPNTIYLLRNLENLLLSGCSIFGMFPHTWDPNHPNHPTNASGCKSLARSPDNIVDIISIKQDLALGEISREFLLMGVEIPEWFSYKTASNLVSASFRHYPDMERTLAAGVSFKVNGDSYARGARISCNIFIFNKLHFSFSRPFLPSKSEYMWLVTTSLAWGSVEVNDWNKVLVWFEVHEAHSEVNATITRCGVHVTEELHGIQMDVKWPMVNYADFYQLEKLQSLDIEDLLLKSIFETVSCWSNSKAMLHAGNYDPEAIIDSNIQPMIFPLHVTYNGETVICGMEGMGDTTLANSLCNKFKWMKDHLFGIKGHHYSEALDNSTSFFHIRGRQLQKFSWSWAHHRKRGDVNRGTNIITHTISSKCYLMLFHEAENCNDIFDWVGTQRWIKTSGSSNGRGDVQFLIKSVDISLL</sequence>
<reference evidence="3 4" key="1">
    <citation type="submission" date="2019-08" db="EMBL/GenBank/DDBJ databases">
        <title>Draft genome sequences of two oriental melons (Cucumis melo L. var makuwa).</title>
        <authorList>
            <person name="Kwon S.-Y."/>
        </authorList>
    </citation>
    <scope>NUCLEOTIDE SEQUENCE [LARGE SCALE GENOMIC DNA]</scope>
    <source>
        <strain evidence="4">cv. Chang Bougi</strain>
        <tissue evidence="3">Leaf</tissue>
    </source>
</reference>
<dbReference type="Proteomes" id="UP000321947">
    <property type="component" value="Unassembled WGS sequence"/>
</dbReference>
<gene>
    <name evidence="3" type="ORF">E5676_scaffold456G00010</name>
</gene>
<dbReference type="Pfam" id="PF23286">
    <property type="entry name" value="LRR_13"/>
    <property type="match status" value="1"/>
</dbReference>
<name>A0A5D3D427_CUCMM</name>
<evidence type="ECO:0000256" key="1">
    <source>
        <dbReference type="ARBA" id="ARBA00022821"/>
    </source>
</evidence>
<dbReference type="EMBL" id="SSTD01007912">
    <property type="protein sequence ID" value="TYK18295.1"/>
    <property type="molecule type" value="Genomic_DNA"/>
</dbReference>
<feature type="domain" description="Disease resistance protein RPS4B/Roq1-like leucine-rich repeats" evidence="2">
    <location>
        <begin position="72"/>
        <end position="156"/>
    </location>
</feature>
<evidence type="ECO:0000259" key="2">
    <source>
        <dbReference type="Pfam" id="PF23286"/>
    </source>
</evidence>